<proteinExistence type="predicted"/>
<dbReference type="RefSeq" id="WP_163805503.1">
    <property type="nucleotide sequence ID" value="NZ_AP022620.1"/>
</dbReference>
<protein>
    <submittedName>
        <fullName evidence="2">Uncharacterized protein</fullName>
    </submittedName>
</protein>
<organism evidence="2 3">
    <name type="scientific">Mycolicibacterium anyangense</name>
    <dbReference type="NCBI Taxonomy" id="1431246"/>
    <lineage>
        <taxon>Bacteria</taxon>
        <taxon>Bacillati</taxon>
        <taxon>Actinomycetota</taxon>
        <taxon>Actinomycetes</taxon>
        <taxon>Mycobacteriales</taxon>
        <taxon>Mycobacteriaceae</taxon>
        <taxon>Mycolicibacterium</taxon>
    </lineage>
</organism>
<gene>
    <name evidence="2" type="ORF">MANY_36600</name>
</gene>
<dbReference type="PROSITE" id="PS51257">
    <property type="entry name" value="PROKAR_LIPOPROTEIN"/>
    <property type="match status" value="1"/>
</dbReference>
<feature type="compositionally biased region" description="Low complexity" evidence="1">
    <location>
        <begin position="37"/>
        <end position="55"/>
    </location>
</feature>
<evidence type="ECO:0000313" key="2">
    <source>
        <dbReference type="EMBL" id="BBZ78323.1"/>
    </source>
</evidence>
<evidence type="ECO:0000256" key="1">
    <source>
        <dbReference type="SAM" id="MobiDB-lite"/>
    </source>
</evidence>
<sequence length="86" mass="8552">MMSRRLTRQIALFAGGLAIVGMGSLTACSKEKEKAPETTSPTSTSAPAPSPTEKAISPGGANSFTPTVKAPPAPTALPGNVITGGN</sequence>
<dbReference type="Proteomes" id="UP000467249">
    <property type="component" value="Chromosome"/>
</dbReference>
<dbReference type="AlphaFoldDB" id="A0A6N4WD59"/>
<name>A0A6N4WD59_9MYCO</name>
<reference evidence="2 3" key="1">
    <citation type="journal article" date="2019" name="Emerg. Microbes Infect.">
        <title>Comprehensive subspecies identification of 175 nontuberculous mycobacteria species based on 7547 genomic profiles.</title>
        <authorList>
            <person name="Matsumoto Y."/>
            <person name="Kinjo T."/>
            <person name="Motooka D."/>
            <person name="Nabeya D."/>
            <person name="Jung N."/>
            <person name="Uechi K."/>
            <person name="Horii T."/>
            <person name="Iida T."/>
            <person name="Fujita J."/>
            <person name="Nakamura S."/>
        </authorList>
    </citation>
    <scope>NUCLEOTIDE SEQUENCE [LARGE SCALE GENOMIC DNA]</scope>
    <source>
        <strain evidence="2 3">JCM 30275</strain>
    </source>
</reference>
<dbReference type="KEGG" id="many:MANY_36600"/>
<accession>A0A6N4WD59</accession>
<feature type="region of interest" description="Disordered" evidence="1">
    <location>
        <begin position="29"/>
        <end position="86"/>
    </location>
</feature>
<evidence type="ECO:0000313" key="3">
    <source>
        <dbReference type="Proteomes" id="UP000467249"/>
    </source>
</evidence>
<keyword evidence="3" id="KW-1185">Reference proteome</keyword>
<dbReference type="EMBL" id="AP022620">
    <property type="protein sequence ID" value="BBZ78323.1"/>
    <property type="molecule type" value="Genomic_DNA"/>
</dbReference>